<sequence>MDSRDERSNSTSSASSAGSGGTSARRGSGPLFASLHAHRGSDDPRVMARRQSLSEQRPSAGFFGQMWNSWVRGDSPNKK</sequence>
<dbReference type="AlphaFoldDB" id="A0AA38RVG0"/>
<dbReference type="Proteomes" id="UP001174694">
    <property type="component" value="Unassembled WGS sequence"/>
</dbReference>
<reference evidence="2" key="1">
    <citation type="submission" date="2022-07" db="EMBL/GenBank/DDBJ databases">
        <title>Fungi with potential for degradation of polypropylene.</title>
        <authorList>
            <person name="Gostincar C."/>
        </authorList>
    </citation>
    <scope>NUCLEOTIDE SEQUENCE</scope>
    <source>
        <strain evidence="2">EXF-13308</strain>
    </source>
</reference>
<accession>A0AA38RVG0</accession>
<keyword evidence="3" id="KW-1185">Reference proteome</keyword>
<protein>
    <recommendedName>
        <fullName evidence="4">Conidiation-specific protein 8</fullName>
    </recommendedName>
</protein>
<organism evidence="2 3">
    <name type="scientific">Pleurostoma richardsiae</name>
    <dbReference type="NCBI Taxonomy" id="41990"/>
    <lineage>
        <taxon>Eukaryota</taxon>
        <taxon>Fungi</taxon>
        <taxon>Dikarya</taxon>
        <taxon>Ascomycota</taxon>
        <taxon>Pezizomycotina</taxon>
        <taxon>Sordariomycetes</taxon>
        <taxon>Sordariomycetidae</taxon>
        <taxon>Calosphaeriales</taxon>
        <taxon>Pleurostomataceae</taxon>
        <taxon>Pleurostoma</taxon>
    </lineage>
</organism>
<evidence type="ECO:0000313" key="2">
    <source>
        <dbReference type="EMBL" id="KAJ9157457.1"/>
    </source>
</evidence>
<feature type="region of interest" description="Disordered" evidence="1">
    <location>
        <begin position="1"/>
        <end position="60"/>
    </location>
</feature>
<evidence type="ECO:0008006" key="4">
    <source>
        <dbReference type="Google" id="ProtNLM"/>
    </source>
</evidence>
<evidence type="ECO:0000313" key="3">
    <source>
        <dbReference type="Proteomes" id="UP001174694"/>
    </source>
</evidence>
<comment type="caution">
    <text evidence="2">The sequence shown here is derived from an EMBL/GenBank/DDBJ whole genome shotgun (WGS) entry which is preliminary data.</text>
</comment>
<feature type="compositionally biased region" description="Low complexity" evidence="1">
    <location>
        <begin position="9"/>
        <end position="29"/>
    </location>
</feature>
<dbReference type="EMBL" id="JANBVO010000001">
    <property type="protein sequence ID" value="KAJ9157457.1"/>
    <property type="molecule type" value="Genomic_DNA"/>
</dbReference>
<evidence type="ECO:0000256" key="1">
    <source>
        <dbReference type="SAM" id="MobiDB-lite"/>
    </source>
</evidence>
<gene>
    <name evidence="2" type="ORF">NKR23_g24</name>
</gene>
<name>A0AA38RVG0_9PEZI</name>
<proteinExistence type="predicted"/>